<evidence type="ECO:0000259" key="3">
    <source>
        <dbReference type="Pfam" id="PF01478"/>
    </source>
</evidence>
<reference evidence="5" key="1">
    <citation type="journal article" date="2019" name="Int. J. Syst. Evol. Microbiol.">
        <title>The Global Catalogue of Microorganisms (GCM) 10K type strain sequencing project: providing services to taxonomists for standard genome sequencing and annotation.</title>
        <authorList>
            <consortium name="The Broad Institute Genomics Platform"/>
            <consortium name="The Broad Institute Genome Sequencing Center for Infectious Disease"/>
            <person name="Wu L."/>
            <person name="Ma J."/>
        </authorList>
    </citation>
    <scope>NUCLEOTIDE SEQUENCE [LARGE SCALE GENOMIC DNA]</scope>
    <source>
        <strain evidence="5">KCTC 3950</strain>
    </source>
</reference>
<dbReference type="PANTHER" id="PTHR30487:SF0">
    <property type="entry name" value="PREPILIN LEADER PEPTIDASE_N-METHYLTRANSFERASE-RELATED"/>
    <property type="match status" value="1"/>
</dbReference>
<feature type="domain" description="Prepilin type IV endopeptidase peptidase" evidence="3">
    <location>
        <begin position="8"/>
        <end position="109"/>
    </location>
</feature>
<evidence type="ECO:0000313" key="4">
    <source>
        <dbReference type="EMBL" id="MFD2612174.1"/>
    </source>
</evidence>
<dbReference type="RefSeq" id="WP_377601456.1">
    <property type="nucleotide sequence ID" value="NZ_JBHUME010000005.1"/>
</dbReference>
<comment type="caution">
    <text evidence="4">The sequence shown here is derived from an EMBL/GenBank/DDBJ whole genome shotgun (WGS) entry which is preliminary data.</text>
</comment>
<dbReference type="Pfam" id="PF01478">
    <property type="entry name" value="Peptidase_A24"/>
    <property type="match status" value="1"/>
</dbReference>
<dbReference type="InterPro" id="IPR050882">
    <property type="entry name" value="Prepilin_peptidase/N-MTase"/>
</dbReference>
<evidence type="ECO:0000313" key="5">
    <source>
        <dbReference type="Proteomes" id="UP001597541"/>
    </source>
</evidence>
<keyword evidence="2" id="KW-1133">Transmembrane helix</keyword>
<keyword evidence="2" id="KW-0812">Transmembrane</keyword>
<keyword evidence="2" id="KW-0472">Membrane</keyword>
<comment type="similarity">
    <text evidence="1">Belongs to the peptidase A24 family.</text>
</comment>
<sequence length="172" mass="18692">MEQEVFWMLSVCIAIACYTDWRNSIIPNRLTFAGAVLGFSYHGITGGLGGLVFASAGFAAGFLLLLALYAVRGIGAGDVKMFGAIGAITGVSFVLQCLMYSIFFGALIGAGILLSRQQFIRRAGQLAFGLFTFLWFRDMGIWKAGKQEYLRFPFMYAVLPGCIIAVWLMPAG</sequence>
<dbReference type="EMBL" id="JBHUME010000005">
    <property type="protein sequence ID" value="MFD2612174.1"/>
    <property type="molecule type" value="Genomic_DNA"/>
</dbReference>
<feature type="transmembrane region" description="Helical" evidence="2">
    <location>
        <begin position="149"/>
        <end position="169"/>
    </location>
</feature>
<protein>
    <submittedName>
        <fullName evidence="4">Prepilin peptidase</fullName>
    </submittedName>
</protein>
<dbReference type="Gene3D" id="1.20.120.1220">
    <property type="match status" value="1"/>
</dbReference>
<accession>A0ABW5PAP2</accession>
<gene>
    <name evidence="4" type="ORF">ACFSUF_06990</name>
</gene>
<proteinExistence type="inferred from homology"/>
<dbReference type="InterPro" id="IPR000045">
    <property type="entry name" value="Prepilin_IV_endopep_pep"/>
</dbReference>
<dbReference type="PANTHER" id="PTHR30487">
    <property type="entry name" value="TYPE 4 PREPILIN-LIKE PROTEINS LEADER PEPTIDE-PROCESSING ENZYME"/>
    <property type="match status" value="1"/>
</dbReference>
<feature type="transmembrane region" description="Helical" evidence="2">
    <location>
        <begin position="83"/>
        <end position="113"/>
    </location>
</feature>
<organism evidence="4 5">
    <name type="scientific">Paenibacillus gansuensis</name>
    <dbReference type="NCBI Taxonomy" id="306542"/>
    <lineage>
        <taxon>Bacteria</taxon>
        <taxon>Bacillati</taxon>
        <taxon>Bacillota</taxon>
        <taxon>Bacilli</taxon>
        <taxon>Bacillales</taxon>
        <taxon>Paenibacillaceae</taxon>
        <taxon>Paenibacillus</taxon>
    </lineage>
</organism>
<name>A0ABW5PAP2_9BACL</name>
<keyword evidence="5" id="KW-1185">Reference proteome</keyword>
<evidence type="ECO:0000256" key="1">
    <source>
        <dbReference type="ARBA" id="ARBA00005801"/>
    </source>
</evidence>
<feature type="transmembrane region" description="Helical" evidence="2">
    <location>
        <begin position="50"/>
        <end position="71"/>
    </location>
</feature>
<evidence type="ECO:0000256" key="2">
    <source>
        <dbReference type="SAM" id="Phobius"/>
    </source>
</evidence>
<dbReference type="Proteomes" id="UP001597541">
    <property type="component" value="Unassembled WGS sequence"/>
</dbReference>
<feature type="transmembrane region" description="Helical" evidence="2">
    <location>
        <begin position="119"/>
        <end position="137"/>
    </location>
</feature>